<dbReference type="STRING" id="550983.A4R26_12945"/>
<keyword evidence="1" id="KW-0732">Signal</keyword>
<feature type="chain" id="PRO_5010740796" evidence="1">
    <location>
        <begin position="19"/>
        <end position="436"/>
    </location>
</feature>
<evidence type="ECO:0000313" key="2">
    <source>
        <dbReference type="EMBL" id="OQP66678.1"/>
    </source>
</evidence>
<dbReference type="InterPro" id="IPR036278">
    <property type="entry name" value="Sialidase_sf"/>
</dbReference>
<dbReference type="RefSeq" id="WP_081162127.1">
    <property type="nucleotide sequence ID" value="NZ_LWBP01000045.1"/>
</dbReference>
<protein>
    <submittedName>
        <fullName evidence="2">Neuraminidase</fullName>
    </submittedName>
</protein>
<evidence type="ECO:0000313" key="3">
    <source>
        <dbReference type="Proteomes" id="UP000192276"/>
    </source>
</evidence>
<name>A0A1V9G875_9BACT</name>
<keyword evidence="3" id="KW-1185">Reference proteome</keyword>
<gene>
    <name evidence="2" type="ORF">A4R26_12945</name>
</gene>
<accession>A0A1V9G875</accession>
<dbReference type="AlphaFoldDB" id="A0A1V9G875"/>
<dbReference type="OrthoDB" id="223410at2"/>
<dbReference type="SUPFAM" id="SSF50939">
    <property type="entry name" value="Sialidases"/>
    <property type="match status" value="1"/>
</dbReference>
<evidence type="ECO:0000256" key="1">
    <source>
        <dbReference type="SAM" id="SignalP"/>
    </source>
</evidence>
<feature type="signal peptide" evidence="1">
    <location>
        <begin position="1"/>
        <end position="18"/>
    </location>
</feature>
<sequence length="436" mass="49633">MHKIFTACILLISGTTIAQNDVRISTAGKGWAANSVNTVIFRHNSLTSYKNTQYIAYYDSTQRLVIGKRTIGSAKWKLQTTPYSGKATDAHNTISIITDGEGYLHVSWDHHNNELRYARSVKPGSLMLTDKLPMTGKKESKVTYPEFYRQPDGNLLFLYRDGGSGNGNLMLNHYDTKTKQWTQLQNGWINGEHQRSPYWQMTIDKTGTIHISWVWRESPDVASNHDMCYARSKDGGHTWEKSTGEKYTLPITAASAEYACRIPQNRELINSTSMSTDDAGRPFIATYWRDTAASVPQYRMIYNDGQQWITQQVSARTTPFSLSGGGTKRIPMSRPQIVVRNSNGAVQAILIYRDMERNEKVTLAICKDIDQRRWELKDLTETSVGLWEPSYDKEIWKNKQELHLFVERVEQGDGETTKAIPAQDVQVVEWKPGRGM</sequence>
<dbReference type="Proteomes" id="UP000192276">
    <property type="component" value="Unassembled WGS sequence"/>
</dbReference>
<organism evidence="2 3">
    <name type="scientific">Niastella populi</name>
    <dbReference type="NCBI Taxonomy" id="550983"/>
    <lineage>
        <taxon>Bacteria</taxon>
        <taxon>Pseudomonadati</taxon>
        <taxon>Bacteroidota</taxon>
        <taxon>Chitinophagia</taxon>
        <taxon>Chitinophagales</taxon>
        <taxon>Chitinophagaceae</taxon>
        <taxon>Niastella</taxon>
    </lineage>
</organism>
<dbReference type="Pfam" id="PF15892">
    <property type="entry name" value="BNR_4"/>
    <property type="match status" value="1"/>
</dbReference>
<proteinExistence type="predicted"/>
<dbReference type="EMBL" id="LWBP01000045">
    <property type="protein sequence ID" value="OQP66678.1"/>
    <property type="molecule type" value="Genomic_DNA"/>
</dbReference>
<comment type="caution">
    <text evidence="2">The sequence shown here is derived from an EMBL/GenBank/DDBJ whole genome shotgun (WGS) entry which is preliminary data.</text>
</comment>
<reference evidence="3" key="1">
    <citation type="submission" date="2016-04" db="EMBL/GenBank/DDBJ databases">
        <authorList>
            <person name="Chen L."/>
            <person name="Zhuang W."/>
            <person name="Wang G."/>
        </authorList>
    </citation>
    <scope>NUCLEOTIDE SEQUENCE [LARGE SCALE GENOMIC DNA]</scope>
    <source>
        <strain evidence="3">208</strain>
    </source>
</reference>